<evidence type="ECO:0000259" key="1">
    <source>
        <dbReference type="Pfam" id="PF13472"/>
    </source>
</evidence>
<evidence type="ECO:0000313" key="2">
    <source>
        <dbReference type="EMBL" id="MBK4216138.1"/>
    </source>
</evidence>
<dbReference type="AlphaFoldDB" id="A0A934W0B0"/>
<dbReference type="InterPro" id="IPR013830">
    <property type="entry name" value="SGNH_hydro"/>
</dbReference>
<dbReference type="GO" id="GO:0016788">
    <property type="term" value="F:hydrolase activity, acting on ester bonds"/>
    <property type="evidence" value="ECO:0007669"/>
    <property type="project" value="UniProtKB-ARBA"/>
</dbReference>
<evidence type="ECO:0000313" key="3">
    <source>
        <dbReference type="Proteomes" id="UP000640485"/>
    </source>
</evidence>
<keyword evidence="2" id="KW-0378">Hydrolase</keyword>
<accession>A0A934W0B0</accession>
<dbReference type="Proteomes" id="UP000640485">
    <property type="component" value="Unassembled WGS sequence"/>
</dbReference>
<dbReference type="CDD" id="cd00229">
    <property type="entry name" value="SGNH_hydrolase"/>
    <property type="match status" value="1"/>
</dbReference>
<dbReference type="EMBL" id="JAEPRQ010000002">
    <property type="protein sequence ID" value="MBK4216138.1"/>
    <property type="molecule type" value="Genomic_DNA"/>
</dbReference>
<dbReference type="InterPro" id="IPR036514">
    <property type="entry name" value="SGNH_hydro_sf"/>
</dbReference>
<keyword evidence="3" id="KW-1185">Reference proteome</keyword>
<dbReference type="Pfam" id="PF13472">
    <property type="entry name" value="Lipase_GDSL_2"/>
    <property type="match status" value="1"/>
</dbReference>
<gene>
    <name evidence="2" type="ORF">JJJ17_09390</name>
</gene>
<dbReference type="SUPFAM" id="SSF52266">
    <property type="entry name" value="SGNH hydrolase"/>
    <property type="match status" value="1"/>
</dbReference>
<dbReference type="RefSeq" id="WP_200685713.1">
    <property type="nucleotide sequence ID" value="NZ_JAEPRQ010000002.1"/>
</dbReference>
<dbReference type="Gene3D" id="2.60.120.260">
    <property type="entry name" value="Galactose-binding domain-like"/>
    <property type="match status" value="1"/>
</dbReference>
<proteinExistence type="predicted"/>
<comment type="caution">
    <text evidence="2">The sequence shown here is derived from an EMBL/GenBank/DDBJ whole genome shotgun (WGS) entry which is preliminary data.</text>
</comment>
<reference evidence="2" key="1">
    <citation type="submission" date="2021-01" db="EMBL/GenBank/DDBJ databases">
        <title>Paracoccus amoyensis sp. nov., isolated from the surface seawater along the coast of Xiamen Island, China.</title>
        <authorList>
            <person name="Lyu L."/>
        </authorList>
    </citation>
    <scope>NUCLEOTIDE SEQUENCE</scope>
    <source>
        <strain evidence="2">MJ17</strain>
    </source>
</reference>
<name>A0A934W0B0_9RHOB</name>
<protein>
    <submittedName>
        <fullName evidence="2">SGNH/GDSL hydrolase family protein</fullName>
    </submittedName>
</protein>
<sequence>MAMPVYSLPVANGQATKQSHDSEMNRVIAEILARSAKAFFSRNSAAEFGQANLPTQLGLITTIEGDWIASRAPGLFADDPLFAPDDPDSPTNGPWWGVRARVPTSQLFERVLPEAEPENGGMVPLIAAGERVLMWVDEDGNVAGHGLAAGTVDVEGTEPSYVPILAAGEQVFMWLHDGEVMFPGKAAPDPAQDAAFTYSDNNNLHRWRTAISKVELGEPGAKAKIALIGDSWIEQAPIPRALYNLLAKDYEMAGGGFRSGVQHFEFVPGVTWTATGWDQTDGSNQSVFPYGAGPDGNSTWTTGTTAAIQYLDFEATDIQIVYRHHGGSFRYSIDGGAYVEVVCNNSQSRAVINISGLADGPHSLRLDVTNNTGGGTVVIDYIYTTRAPVAGVQVLKLGNGGTAGFWVKNYTQYLTTPLAEMQPDVVVVVLGTNDYRSANSPPSVYVEALQQIVDACHLAVPDIGFVFVVPSESQGPAVTPLADYRDALWNWAIPRGHQVISLLDRWPGFPTANAAGLWRDQSHVSDPLGATMIAKTLVELSLKG</sequence>
<feature type="domain" description="SGNH hydrolase-type esterase" evidence="1">
    <location>
        <begin position="398"/>
        <end position="523"/>
    </location>
</feature>
<organism evidence="2 3">
    <name type="scientific">Paracoccus caeni</name>
    <dbReference type="NCBI Taxonomy" id="657651"/>
    <lineage>
        <taxon>Bacteria</taxon>
        <taxon>Pseudomonadati</taxon>
        <taxon>Pseudomonadota</taxon>
        <taxon>Alphaproteobacteria</taxon>
        <taxon>Rhodobacterales</taxon>
        <taxon>Paracoccaceae</taxon>
        <taxon>Paracoccus</taxon>
    </lineage>
</organism>
<dbReference type="Gene3D" id="3.40.50.1110">
    <property type="entry name" value="SGNH hydrolase"/>
    <property type="match status" value="1"/>
</dbReference>